<reference evidence="4" key="2">
    <citation type="submission" date="2024-04" db="EMBL/GenBank/DDBJ databases">
        <authorList>
            <person name="Chen Y."/>
            <person name="Shah S."/>
            <person name="Dougan E. K."/>
            <person name="Thang M."/>
            <person name="Chan C."/>
        </authorList>
    </citation>
    <scope>NUCLEOTIDE SEQUENCE [LARGE SCALE GENOMIC DNA]</scope>
</reference>
<evidence type="ECO:0000313" key="5">
    <source>
        <dbReference type="EMBL" id="CAL4775392.1"/>
    </source>
</evidence>
<dbReference type="PROSITE" id="PS50102">
    <property type="entry name" value="RRM"/>
    <property type="match status" value="1"/>
</dbReference>
<dbReference type="OrthoDB" id="431068at2759"/>
<dbReference type="GO" id="GO:0003723">
    <property type="term" value="F:RNA binding"/>
    <property type="evidence" value="ECO:0007669"/>
    <property type="project" value="UniProtKB-UniRule"/>
</dbReference>
<evidence type="ECO:0000259" key="2">
    <source>
        <dbReference type="PROSITE" id="PS50102"/>
    </source>
</evidence>
<protein>
    <submittedName>
        <fullName evidence="5">RRM domain-containing protein</fullName>
    </submittedName>
</protein>
<dbReference type="Proteomes" id="UP001152797">
    <property type="component" value="Unassembled WGS sequence"/>
</dbReference>
<dbReference type="InterPro" id="IPR012677">
    <property type="entry name" value="Nucleotide-bd_a/b_plait_sf"/>
</dbReference>
<evidence type="ECO:0000313" key="6">
    <source>
        <dbReference type="Proteomes" id="UP001152797"/>
    </source>
</evidence>
<dbReference type="InterPro" id="IPR000504">
    <property type="entry name" value="RRM_dom"/>
</dbReference>
<dbReference type="AlphaFoldDB" id="A0A9P1CAJ7"/>
<dbReference type="EMBL" id="CAMXCT010001228">
    <property type="protein sequence ID" value="CAI3988080.1"/>
    <property type="molecule type" value="Genomic_DNA"/>
</dbReference>
<comment type="caution">
    <text evidence="3">The sequence shown here is derived from an EMBL/GenBank/DDBJ whole genome shotgun (WGS) entry which is preliminary data.</text>
</comment>
<evidence type="ECO:0000256" key="1">
    <source>
        <dbReference type="PROSITE-ProRule" id="PRU00176"/>
    </source>
</evidence>
<evidence type="ECO:0000313" key="3">
    <source>
        <dbReference type="EMBL" id="CAI3988080.1"/>
    </source>
</evidence>
<feature type="domain" description="RRM" evidence="2">
    <location>
        <begin position="26"/>
        <end position="107"/>
    </location>
</feature>
<sequence length="155" mass="17571">MLANAKPLAPLSLSLIRSFSSESGLPRLRLRGLPFHATAYDVRGFFKGFRLAQSGAVELLRNGRRPTGQAFAYFQDVVEAMRAKDALDGKPCCVIGTQVYRLELMEDFRGRAMVTDEDVPGDIVEDDLRDSVRKSMVGLKYKEKLDMKKFKFRQY</sequence>
<dbReference type="Gene3D" id="3.30.70.330">
    <property type="match status" value="1"/>
</dbReference>
<gene>
    <name evidence="3" type="ORF">C1SCF055_LOCUS15305</name>
</gene>
<evidence type="ECO:0000313" key="4">
    <source>
        <dbReference type="EMBL" id="CAL1141455.1"/>
    </source>
</evidence>
<dbReference type="CDD" id="cd12254">
    <property type="entry name" value="RRM_hnRNPH_ESRPs_RBM12_like"/>
    <property type="match status" value="1"/>
</dbReference>
<name>A0A9P1CAJ7_9DINO</name>
<proteinExistence type="predicted"/>
<dbReference type="SUPFAM" id="SSF54928">
    <property type="entry name" value="RNA-binding domain, RBD"/>
    <property type="match status" value="1"/>
</dbReference>
<reference evidence="3" key="1">
    <citation type="submission" date="2022-10" db="EMBL/GenBank/DDBJ databases">
        <authorList>
            <person name="Chen Y."/>
            <person name="Dougan E. K."/>
            <person name="Chan C."/>
            <person name="Rhodes N."/>
            <person name="Thang M."/>
        </authorList>
    </citation>
    <scope>NUCLEOTIDE SEQUENCE</scope>
</reference>
<dbReference type="Pfam" id="PF00076">
    <property type="entry name" value="RRM_1"/>
    <property type="match status" value="1"/>
</dbReference>
<keyword evidence="6" id="KW-1185">Reference proteome</keyword>
<dbReference type="EMBL" id="CAMXCT030001228">
    <property type="protein sequence ID" value="CAL4775392.1"/>
    <property type="molecule type" value="Genomic_DNA"/>
</dbReference>
<accession>A0A9P1CAJ7</accession>
<keyword evidence="1" id="KW-0694">RNA-binding</keyword>
<dbReference type="InterPro" id="IPR035979">
    <property type="entry name" value="RBD_domain_sf"/>
</dbReference>
<dbReference type="EMBL" id="CAMXCT020001228">
    <property type="protein sequence ID" value="CAL1141455.1"/>
    <property type="molecule type" value="Genomic_DNA"/>
</dbReference>
<organism evidence="3">
    <name type="scientific">Cladocopium goreaui</name>
    <dbReference type="NCBI Taxonomy" id="2562237"/>
    <lineage>
        <taxon>Eukaryota</taxon>
        <taxon>Sar</taxon>
        <taxon>Alveolata</taxon>
        <taxon>Dinophyceae</taxon>
        <taxon>Suessiales</taxon>
        <taxon>Symbiodiniaceae</taxon>
        <taxon>Cladocopium</taxon>
    </lineage>
</organism>